<keyword evidence="10" id="KW-1185">Reference proteome</keyword>
<dbReference type="OrthoDB" id="8185860at2759"/>
<dbReference type="RefSeq" id="XP_034253719.1">
    <property type="nucleotide sequence ID" value="XM_034397828.1"/>
</dbReference>
<evidence type="ECO:0000256" key="7">
    <source>
        <dbReference type="ARBA" id="ARBA00023170"/>
    </source>
</evidence>
<evidence type="ECO:0000256" key="3">
    <source>
        <dbReference type="ARBA" id="ARBA00022692"/>
    </source>
</evidence>
<reference evidence="11" key="1">
    <citation type="submission" date="2025-08" db="UniProtKB">
        <authorList>
            <consortium name="RefSeq"/>
        </authorList>
    </citation>
    <scope>IDENTIFICATION</scope>
    <source>
        <tissue evidence="11">Total insect</tissue>
    </source>
</reference>
<organism evidence="11">
    <name type="scientific">Thrips palmi</name>
    <name type="common">Melon thrips</name>
    <dbReference type="NCBI Taxonomy" id="161013"/>
    <lineage>
        <taxon>Eukaryota</taxon>
        <taxon>Metazoa</taxon>
        <taxon>Ecdysozoa</taxon>
        <taxon>Arthropoda</taxon>
        <taxon>Hexapoda</taxon>
        <taxon>Insecta</taxon>
        <taxon>Pterygota</taxon>
        <taxon>Neoptera</taxon>
        <taxon>Paraneoptera</taxon>
        <taxon>Thysanoptera</taxon>
        <taxon>Terebrantia</taxon>
        <taxon>Thripoidea</taxon>
        <taxon>Thripidae</taxon>
        <taxon>Thrips</taxon>
    </lineage>
</organism>
<evidence type="ECO:0000256" key="8">
    <source>
        <dbReference type="ARBA" id="ARBA00023224"/>
    </source>
</evidence>
<dbReference type="GO" id="GO:0016020">
    <property type="term" value="C:membrane"/>
    <property type="evidence" value="ECO:0007669"/>
    <property type="project" value="UniProtKB-SubCell"/>
</dbReference>
<evidence type="ECO:0000256" key="6">
    <source>
        <dbReference type="ARBA" id="ARBA00023136"/>
    </source>
</evidence>
<evidence type="ECO:0000313" key="11">
    <source>
        <dbReference type="RefSeq" id="XP_034253719.1"/>
    </source>
</evidence>
<dbReference type="KEGG" id="tpal:117652736"/>
<evidence type="ECO:0000256" key="2">
    <source>
        <dbReference type="ARBA" id="ARBA00022606"/>
    </source>
</evidence>
<keyword evidence="5 9" id="KW-1133">Transmembrane helix</keyword>
<keyword evidence="7 11" id="KW-0675">Receptor</keyword>
<evidence type="ECO:0000256" key="5">
    <source>
        <dbReference type="ARBA" id="ARBA00022989"/>
    </source>
</evidence>
<sequence length="129" mass="14211">MADTYYPTLFCLITGLLSTTLMGTYKLTAGIFDAYTAMIVPGALLFYFNITSISDTLAIATVDVGDAVWGSQWTEEDIPVRRLVLNMMTRAQKPGAARVPILGTVDLPSYKAAMNQWYSFLQLIRSLNG</sequence>
<protein>
    <submittedName>
        <fullName evidence="11">Odorant receptor 49b</fullName>
    </submittedName>
</protein>
<keyword evidence="2" id="KW-0716">Sensory transduction</keyword>
<dbReference type="GO" id="GO:0007165">
    <property type="term" value="P:signal transduction"/>
    <property type="evidence" value="ECO:0007669"/>
    <property type="project" value="UniProtKB-KW"/>
</dbReference>
<evidence type="ECO:0000256" key="9">
    <source>
        <dbReference type="SAM" id="Phobius"/>
    </source>
</evidence>
<evidence type="ECO:0000313" key="10">
    <source>
        <dbReference type="Proteomes" id="UP000515158"/>
    </source>
</evidence>
<dbReference type="Pfam" id="PF02949">
    <property type="entry name" value="7tm_6"/>
    <property type="match status" value="1"/>
</dbReference>
<proteinExistence type="predicted"/>
<dbReference type="Proteomes" id="UP000515158">
    <property type="component" value="Unplaced"/>
</dbReference>
<dbReference type="GO" id="GO:0004984">
    <property type="term" value="F:olfactory receptor activity"/>
    <property type="evidence" value="ECO:0007669"/>
    <property type="project" value="InterPro"/>
</dbReference>
<accession>A0A6P9A8X0</accession>
<keyword evidence="6 9" id="KW-0472">Membrane</keyword>
<evidence type="ECO:0000256" key="1">
    <source>
        <dbReference type="ARBA" id="ARBA00004141"/>
    </source>
</evidence>
<keyword evidence="3 9" id="KW-0812">Transmembrane</keyword>
<evidence type="ECO:0000256" key="4">
    <source>
        <dbReference type="ARBA" id="ARBA00022725"/>
    </source>
</evidence>
<dbReference type="InterPro" id="IPR004117">
    <property type="entry name" value="7tm6_olfct_rcpt"/>
</dbReference>
<dbReference type="CTD" id="36413"/>
<keyword evidence="8" id="KW-0807">Transducer</keyword>
<name>A0A6P9A8X0_THRPL</name>
<gene>
    <name evidence="11" type="primary">LOC117652736</name>
</gene>
<dbReference type="GO" id="GO:0005549">
    <property type="term" value="F:odorant binding"/>
    <property type="evidence" value="ECO:0007669"/>
    <property type="project" value="InterPro"/>
</dbReference>
<comment type="subcellular location">
    <subcellularLocation>
        <location evidence="1">Membrane</location>
        <topology evidence="1">Multi-pass membrane protein</topology>
    </subcellularLocation>
</comment>
<dbReference type="GeneID" id="117652736"/>
<keyword evidence="4" id="KW-0552">Olfaction</keyword>
<dbReference type="InParanoid" id="A0A6P9A8X0"/>
<dbReference type="AlphaFoldDB" id="A0A6P9A8X0"/>
<feature type="transmembrane region" description="Helical" evidence="9">
    <location>
        <begin position="6"/>
        <end position="25"/>
    </location>
</feature>
<feature type="transmembrane region" description="Helical" evidence="9">
    <location>
        <begin position="32"/>
        <end position="50"/>
    </location>
</feature>